<gene>
    <name evidence="3" type="ORF">ROHU_021570</name>
</gene>
<organism evidence="3 4">
    <name type="scientific">Labeo rohita</name>
    <name type="common">Indian major carp</name>
    <name type="synonym">Cyprinus rohita</name>
    <dbReference type="NCBI Taxonomy" id="84645"/>
    <lineage>
        <taxon>Eukaryota</taxon>
        <taxon>Metazoa</taxon>
        <taxon>Chordata</taxon>
        <taxon>Craniata</taxon>
        <taxon>Vertebrata</taxon>
        <taxon>Euteleostomi</taxon>
        <taxon>Actinopterygii</taxon>
        <taxon>Neopterygii</taxon>
        <taxon>Teleostei</taxon>
        <taxon>Ostariophysi</taxon>
        <taxon>Cypriniformes</taxon>
        <taxon>Cyprinidae</taxon>
        <taxon>Labeoninae</taxon>
        <taxon>Labeonini</taxon>
        <taxon>Labeo</taxon>
    </lineage>
</organism>
<sequence length="211" mass="23100">MDPLRLEDRQGGLWIGPLVIVMPVGSVGVIVIYVGTVPICRETRGGGHRGPNARPLSSEVYKIGPGMKIGTWSTDVVVGPEAVALSKQDEEENGLERVIAYASRALTKEEHTSAPTVLPQVGAEPQHYSEVPLGASWVHRRPPEVSPNLQKEVSVLAGHRQQAVQEPELQEEDQDGLKEGSEVALLKSKAQRPVRERRRPAWAQDYEMAPV</sequence>
<evidence type="ECO:0000256" key="2">
    <source>
        <dbReference type="SAM" id="Phobius"/>
    </source>
</evidence>
<comment type="caution">
    <text evidence="3">The sequence shown here is derived from an EMBL/GenBank/DDBJ whole genome shotgun (WGS) entry which is preliminary data.</text>
</comment>
<proteinExistence type="predicted"/>
<reference evidence="3 4" key="1">
    <citation type="submission" date="2018-03" db="EMBL/GenBank/DDBJ databases">
        <title>Draft genome sequence of Rohu Carp (Labeo rohita).</title>
        <authorList>
            <person name="Das P."/>
            <person name="Kushwaha B."/>
            <person name="Joshi C.G."/>
            <person name="Kumar D."/>
            <person name="Nagpure N.S."/>
            <person name="Sahoo L."/>
            <person name="Das S.P."/>
            <person name="Bit A."/>
            <person name="Patnaik S."/>
            <person name="Meher P.K."/>
            <person name="Jayasankar P."/>
            <person name="Koringa P.G."/>
            <person name="Patel N.V."/>
            <person name="Hinsu A.T."/>
            <person name="Kumar R."/>
            <person name="Pandey M."/>
            <person name="Agarwal S."/>
            <person name="Srivastava S."/>
            <person name="Singh M."/>
            <person name="Iquebal M.A."/>
            <person name="Jaiswal S."/>
            <person name="Angadi U.B."/>
            <person name="Kumar N."/>
            <person name="Raza M."/>
            <person name="Shah T.M."/>
            <person name="Rai A."/>
            <person name="Jena J.K."/>
        </authorList>
    </citation>
    <scope>NUCLEOTIDE SEQUENCE [LARGE SCALE GENOMIC DNA]</scope>
    <source>
        <strain evidence="3">DASCIFA01</strain>
        <tissue evidence="3">Testis</tissue>
    </source>
</reference>
<evidence type="ECO:0000313" key="4">
    <source>
        <dbReference type="Proteomes" id="UP000290572"/>
    </source>
</evidence>
<keyword evidence="2" id="KW-1133">Transmembrane helix</keyword>
<feature type="region of interest" description="Disordered" evidence="1">
    <location>
        <begin position="159"/>
        <end position="211"/>
    </location>
</feature>
<dbReference type="Proteomes" id="UP000290572">
    <property type="component" value="Unassembled WGS sequence"/>
</dbReference>
<keyword evidence="4" id="KW-1185">Reference proteome</keyword>
<protein>
    <submittedName>
        <fullName evidence="3">Uncharacterized protein</fullName>
    </submittedName>
</protein>
<keyword evidence="2" id="KW-0472">Membrane</keyword>
<feature type="compositionally biased region" description="Basic residues" evidence="1">
    <location>
        <begin position="189"/>
        <end position="200"/>
    </location>
</feature>
<name>A0A498N9D9_LABRO</name>
<accession>A0A498N9D9</accession>
<evidence type="ECO:0000256" key="1">
    <source>
        <dbReference type="SAM" id="MobiDB-lite"/>
    </source>
</evidence>
<dbReference type="STRING" id="84645.A0A498N9D9"/>
<keyword evidence="2" id="KW-0812">Transmembrane</keyword>
<dbReference type="EMBL" id="QBIY01012395">
    <property type="protein sequence ID" value="RXN25297.1"/>
    <property type="molecule type" value="Genomic_DNA"/>
</dbReference>
<feature type="transmembrane region" description="Helical" evidence="2">
    <location>
        <begin position="12"/>
        <end position="34"/>
    </location>
</feature>
<dbReference type="AlphaFoldDB" id="A0A498N9D9"/>
<evidence type="ECO:0000313" key="3">
    <source>
        <dbReference type="EMBL" id="RXN25297.1"/>
    </source>
</evidence>